<dbReference type="InterPro" id="IPR046312">
    <property type="entry name" value="DUF6454"/>
</dbReference>
<dbReference type="InterPro" id="IPR011044">
    <property type="entry name" value="Quino_amine_DH_bsu"/>
</dbReference>
<dbReference type="SUPFAM" id="SSF50969">
    <property type="entry name" value="YVTN repeat-like/Quinoprotein amine dehydrogenase"/>
    <property type="match status" value="1"/>
</dbReference>
<proteinExistence type="predicted"/>
<gene>
    <name evidence="1" type="ORF">EHS25_002292</name>
</gene>
<accession>A0A427YDH9</accession>
<comment type="caution">
    <text evidence="1">The sequence shown here is derived from an EMBL/GenBank/DDBJ whole genome shotgun (WGS) entry which is preliminary data.</text>
</comment>
<dbReference type="Proteomes" id="UP000279259">
    <property type="component" value="Unassembled WGS sequence"/>
</dbReference>
<dbReference type="AlphaFoldDB" id="A0A427YDH9"/>
<sequence>MSLTLSQCPESFKYASSDYSDDDVNPFSLVCSSLTVTMFWLGVGFALASLPIVSSALNITVLQPNVSFVPTPLPAPFAARNADAIASAFSNLGRTTVWNLIRAIPLQGDLWEPEGMVRIGADRIVISAGEYTSATVTYGKDTNGTSVIINGTDRSAGSGFAHLVVFDGNGTRIADATISEAGSEEYHNGGIDYDGEYIWATIAQYRPNTTATLVRVDPSTLEPTPLYRIADHQGGVVHDTETEKLYTLNWGSRNSSVFPSCPDGGFYSATFTRPAEVRRNPSYFVDYQDCKFLGHPKLYDRRSTMICSGVATIGSGNSSYNLGGIALVDTETMVPVAEVPITLSSELGQRITQNPMDVDVVDGRLRLYWLPDQHNSTLYIYEAQPDSPFEYGGEGGAVW</sequence>
<evidence type="ECO:0000313" key="1">
    <source>
        <dbReference type="EMBL" id="RSH89180.1"/>
    </source>
</evidence>
<name>A0A427YDH9_9TREE</name>
<organism evidence="1 2">
    <name type="scientific">Saitozyma podzolica</name>
    <dbReference type="NCBI Taxonomy" id="1890683"/>
    <lineage>
        <taxon>Eukaryota</taxon>
        <taxon>Fungi</taxon>
        <taxon>Dikarya</taxon>
        <taxon>Basidiomycota</taxon>
        <taxon>Agaricomycotina</taxon>
        <taxon>Tremellomycetes</taxon>
        <taxon>Tremellales</taxon>
        <taxon>Trimorphomycetaceae</taxon>
        <taxon>Saitozyma</taxon>
    </lineage>
</organism>
<dbReference type="OrthoDB" id="71437at2759"/>
<evidence type="ECO:0000313" key="2">
    <source>
        <dbReference type="Proteomes" id="UP000279259"/>
    </source>
</evidence>
<protein>
    <submittedName>
        <fullName evidence="1">Uncharacterized protein</fullName>
    </submittedName>
</protein>
<dbReference type="Pfam" id="PF20055">
    <property type="entry name" value="DUF6454"/>
    <property type="match status" value="1"/>
</dbReference>
<dbReference type="EMBL" id="RSCD01000014">
    <property type="protein sequence ID" value="RSH89180.1"/>
    <property type="molecule type" value="Genomic_DNA"/>
</dbReference>
<reference evidence="1 2" key="1">
    <citation type="submission" date="2018-11" db="EMBL/GenBank/DDBJ databases">
        <title>Genome sequence of Saitozyma podzolica DSM 27192.</title>
        <authorList>
            <person name="Aliyu H."/>
            <person name="Gorte O."/>
            <person name="Ochsenreither K."/>
        </authorList>
    </citation>
    <scope>NUCLEOTIDE SEQUENCE [LARGE SCALE GENOMIC DNA]</scope>
    <source>
        <strain evidence="1 2">DSM 27192</strain>
    </source>
</reference>
<keyword evidence="2" id="KW-1185">Reference proteome</keyword>